<protein>
    <recommendedName>
        <fullName evidence="4">Nuclear transport factor 2 family protein</fullName>
    </recommendedName>
</protein>
<keyword evidence="3" id="KW-1185">Reference proteome</keyword>
<evidence type="ECO:0008006" key="4">
    <source>
        <dbReference type="Google" id="ProtNLM"/>
    </source>
</evidence>
<dbReference type="RefSeq" id="WP_215506605.1">
    <property type="nucleotide sequence ID" value="NZ_CP076361.1"/>
</dbReference>
<dbReference type="EMBL" id="CP076361">
    <property type="protein sequence ID" value="QWK90100.1"/>
    <property type="molecule type" value="Genomic_DNA"/>
</dbReference>
<reference evidence="2" key="1">
    <citation type="submission" date="2021-06" db="EMBL/GenBank/DDBJ databases">
        <title>Direct submission.</title>
        <authorList>
            <person name="Lee C.-S."/>
            <person name="Jin L."/>
        </authorList>
    </citation>
    <scope>NUCLEOTIDE SEQUENCE</scope>
    <source>
        <strain evidence="2">Con5</strain>
    </source>
</reference>
<accession>A0A975P587</accession>
<dbReference type="AlphaFoldDB" id="A0A975P587"/>
<evidence type="ECO:0000256" key="1">
    <source>
        <dbReference type="SAM" id="SignalP"/>
    </source>
</evidence>
<proteinExistence type="predicted"/>
<feature type="signal peptide" evidence="1">
    <location>
        <begin position="1"/>
        <end position="19"/>
    </location>
</feature>
<gene>
    <name evidence="2" type="ORF">KM031_14915</name>
</gene>
<evidence type="ECO:0000313" key="3">
    <source>
        <dbReference type="Proteomes" id="UP000679352"/>
    </source>
</evidence>
<dbReference type="Proteomes" id="UP000679352">
    <property type="component" value="Chromosome"/>
</dbReference>
<evidence type="ECO:0000313" key="2">
    <source>
        <dbReference type="EMBL" id="QWK90100.1"/>
    </source>
</evidence>
<sequence length="142" mass="15471">MSRAGLLLAFTLLPQLAHAWSEPARGSAERRAMMDALRPHAEWLLDAPVEFVVGELRVQGNSGMAMVSPQRPGGGAINLARTPMVLRDGADPDHMDGTDMQALLTRQGKTWVVVHWAIGATDVWWADPQYCGKWGGVIPEVC</sequence>
<organism evidence="2 3">
    <name type="scientific">Gemmobacter fulvus</name>
    <dbReference type="NCBI Taxonomy" id="2840474"/>
    <lineage>
        <taxon>Bacteria</taxon>
        <taxon>Pseudomonadati</taxon>
        <taxon>Pseudomonadota</taxon>
        <taxon>Alphaproteobacteria</taxon>
        <taxon>Rhodobacterales</taxon>
        <taxon>Paracoccaceae</taxon>
        <taxon>Gemmobacter</taxon>
    </lineage>
</organism>
<feature type="chain" id="PRO_5037953319" description="Nuclear transport factor 2 family protein" evidence="1">
    <location>
        <begin position="20"/>
        <end position="142"/>
    </location>
</feature>
<name>A0A975P587_9RHOB</name>
<keyword evidence="1" id="KW-0732">Signal</keyword>
<dbReference type="KEGG" id="gfu:KM031_14915"/>